<proteinExistence type="predicted"/>
<comment type="caution">
    <text evidence="2">The sequence shown here is derived from an EMBL/GenBank/DDBJ whole genome shotgun (WGS) entry which is preliminary data.</text>
</comment>
<dbReference type="AlphaFoldDB" id="A0A4D4JZ16"/>
<keyword evidence="3" id="KW-1185">Reference proteome</keyword>
<sequence length="194" mass="21019">MTGVLQPGGQKAGLLDELMHHLLHQKRIPQVGRLFELHQHIGEKRWEDQMAQARRGEEHLGEGTHPYGAGHGGGRGGRPGRDGVVAEIPVGVVLDEDAAVPLGEGGQTAPVRGVQGGAGRIGEGGYHIDDFGPFLHRQRRFEPVETLVRPEGKVDHPGLEETEDLQRAHIAGPVHEDHVPGIEQRLAQQVEALL</sequence>
<dbReference type="Proteomes" id="UP000299290">
    <property type="component" value="Unassembled WGS sequence"/>
</dbReference>
<evidence type="ECO:0000256" key="1">
    <source>
        <dbReference type="SAM" id="MobiDB-lite"/>
    </source>
</evidence>
<dbReference type="EMBL" id="BJHV01000001">
    <property type="protein sequence ID" value="GDY40080.1"/>
    <property type="molecule type" value="Genomic_DNA"/>
</dbReference>
<gene>
    <name evidence="2" type="ORF">SANT12839_009620</name>
</gene>
<feature type="compositionally biased region" description="Basic and acidic residues" evidence="1">
    <location>
        <begin position="53"/>
        <end position="62"/>
    </location>
</feature>
<feature type="region of interest" description="Disordered" evidence="1">
    <location>
        <begin position="53"/>
        <end position="81"/>
    </location>
</feature>
<evidence type="ECO:0000313" key="3">
    <source>
        <dbReference type="Proteomes" id="UP000299290"/>
    </source>
</evidence>
<accession>A0A4D4JZ16</accession>
<name>A0A4D4JZ16_9ACTN</name>
<reference evidence="2 3" key="1">
    <citation type="journal article" date="2020" name="Int. J. Syst. Evol. Microbiol.">
        <title>Reclassification of Streptomyces castelarensis and Streptomyces sporoclivatus as later heterotypic synonyms of Streptomyces antimycoticus.</title>
        <authorList>
            <person name="Komaki H."/>
            <person name="Tamura T."/>
        </authorList>
    </citation>
    <scope>NUCLEOTIDE SEQUENCE [LARGE SCALE GENOMIC DNA]</scope>
    <source>
        <strain evidence="2 3">NBRC 12839</strain>
    </source>
</reference>
<protein>
    <submittedName>
        <fullName evidence="2">Uncharacterized protein</fullName>
    </submittedName>
</protein>
<evidence type="ECO:0000313" key="2">
    <source>
        <dbReference type="EMBL" id="GDY40080.1"/>
    </source>
</evidence>
<organism evidence="2 3">
    <name type="scientific">Streptomyces antimycoticus</name>
    <dbReference type="NCBI Taxonomy" id="68175"/>
    <lineage>
        <taxon>Bacteria</taxon>
        <taxon>Bacillati</taxon>
        <taxon>Actinomycetota</taxon>
        <taxon>Actinomycetes</taxon>
        <taxon>Kitasatosporales</taxon>
        <taxon>Streptomycetaceae</taxon>
        <taxon>Streptomyces</taxon>
        <taxon>Streptomyces violaceusniger group</taxon>
    </lineage>
</organism>